<dbReference type="PANTHER" id="PTHR43861:SF1">
    <property type="entry name" value="TRANS-ACONITATE 2-METHYLTRANSFERASE"/>
    <property type="match status" value="1"/>
</dbReference>
<feature type="domain" description="Methyltransferase" evidence="3">
    <location>
        <begin position="90"/>
        <end position="184"/>
    </location>
</feature>
<dbReference type="PANTHER" id="PTHR43861">
    <property type="entry name" value="TRANS-ACONITATE 2-METHYLTRANSFERASE-RELATED"/>
    <property type="match status" value="1"/>
</dbReference>
<accession>A0A212TQC7</accession>
<keyword evidence="1 4" id="KW-0489">Methyltransferase</keyword>
<gene>
    <name evidence="4" type="ORF">SAMN06265337_2158</name>
</gene>
<evidence type="ECO:0000256" key="1">
    <source>
        <dbReference type="ARBA" id="ARBA00022603"/>
    </source>
</evidence>
<dbReference type="AlphaFoldDB" id="A0A212TQC7"/>
<dbReference type="GO" id="GO:0032259">
    <property type="term" value="P:methylation"/>
    <property type="evidence" value="ECO:0007669"/>
    <property type="project" value="UniProtKB-KW"/>
</dbReference>
<dbReference type="Pfam" id="PF13649">
    <property type="entry name" value="Methyltransf_25"/>
    <property type="match status" value="1"/>
</dbReference>
<keyword evidence="2 4" id="KW-0808">Transferase</keyword>
<dbReference type="Gene3D" id="3.40.50.150">
    <property type="entry name" value="Vaccinia Virus protein VP39"/>
    <property type="match status" value="1"/>
</dbReference>
<dbReference type="RefSeq" id="WP_088843387.1">
    <property type="nucleotide sequence ID" value="NZ_FYEW01000001.1"/>
</dbReference>
<dbReference type="GO" id="GO:0008168">
    <property type="term" value="F:methyltransferase activity"/>
    <property type="evidence" value="ECO:0007669"/>
    <property type="project" value="UniProtKB-KW"/>
</dbReference>
<organism evidence="4 5">
    <name type="scientific">Hymenobacter gelipurpurascens</name>
    <dbReference type="NCBI Taxonomy" id="89968"/>
    <lineage>
        <taxon>Bacteria</taxon>
        <taxon>Pseudomonadati</taxon>
        <taxon>Bacteroidota</taxon>
        <taxon>Cytophagia</taxon>
        <taxon>Cytophagales</taxon>
        <taxon>Hymenobacteraceae</taxon>
        <taxon>Hymenobacter</taxon>
    </lineage>
</organism>
<dbReference type="Proteomes" id="UP000198131">
    <property type="component" value="Unassembled WGS sequence"/>
</dbReference>
<evidence type="ECO:0000313" key="5">
    <source>
        <dbReference type="Proteomes" id="UP000198131"/>
    </source>
</evidence>
<protein>
    <submittedName>
        <fullName evidence="4">Methyltransferase domain-containing protein</fullName>
    </submittedName>
</protein>
<dbReference type="OrthoDB" id="3896938at2"/>
<dbReference type="InterPro" id="IPR041698">
    <property type="entry name" value="Methyltransf_25"/>
</dbReference>
<name>A0A212TQC7_9BACT</name>
<dbReference type="InterPro" id="IPR029063">
    <property type="entry name" value="SAM-dependent_MTases_sf"/>
</dbReference>
<reference evidence="5" key="1">
    <citation type="submission" date="2017-06" db="EMBL/GenBank/DDBJ databases">
        <authorList>
            <person name="Varghese N."/>
            <person name="Submissions S."/>
        </authorList>
    </citation>
    <scope>NUCLEOTIDE SEQUENCE [LARGE SCALE GENOMIC DNA]</scope>
    <source>
        <strain evidence="5">DSM 11116</strain>
    </source>
</reference>
<keyword evidence="5" id="KW-1185">Reference proteome</keyword>
<dbReference type="CDD" id="cd02440">
    <property type="entry name" value="AdoMet_MTases"/>
    <property type="match status" value="1"/>
</dbReference>
<evidence type="ECO:0000313" key="4">
    <source>
        <dbReference type="EMBL" id="SNC68041.1"/>
    </source>
</evidence>
<sequence>MNKSTLTHFLRQAGLMHAADRLRFAIMRYRNRHANRAFRVANPTVALPPDGLMYEAFQLNYRKYYEDGLDTAQWVQEHLARHLELRNKHILDWGCGPGRVIRHMPALLGESCRFTATDYNPQSIEWCRQHLPGIEFLLNAMEPPLAAAAHTFDAVYGISIFTHLSALGHQKWYDELMRVTRSGGVLLFTTHGAVFREVMTEAERATFDADQVVIRRQVEEGHRLFAAFQPPAYLRGLFGQQADILEHLPGQRQAGYAMQDVWLLQKR</sequence>
<dbReference type="SUPFAM" id="SSF53335">
    <property type="entry name" value="S-adenosyl-L-methionine-dependent methyltransferases"/>
    <property type="match status" value="1"/>
</dbReference>
<evidence type="ECO:0000259" key="3">
    <source>
        <dbReference type="Pfam" id="PF13649"/>
    </source>
</evidence>
<proteinExistence type="predicted"/>
<evidence type="ECO:0000256" key="2">
    <source>
        <dbReference type="ARBA" id="ARBA00022679"/>
    </source>
</evidence>
<dbReference type="EMBL" id="FYEW01000001">
    <property type="protein sequence ID" value="SNC68041.1"/>
    <property type="molecule type" value="Genomic_DNA"/>
</dbReference>